<evidence type="ECO:0000313" key="2">
    <source>
        <dbReference type="EMBL" id="GIE23619.1"/>
    </source>
</evidence>
<reference evidence="2 3" key="1">
    <citation type="submission" date="2021-01" db="EMBL/GenBank/DDBJ databases">
        <title>Whole genome shotgun sequence of Actinoplanes humidus NBRC 14915.</title>
        <authorList>
            <person name="Komaki H."/>
            <person name="Tamura T."/>
        </authorList>
    </citation>
    <scope>NUCLEOTIDE SEQUENCE [LARGE SCALE GENOMIC DNA]</scope>
    <source>
        <strain evidence="2 3">NBRC 14915</strain>
    </source>
</reference>
<sequence>MHKTVLFAASVLIGTLTGCGDTAAPVADSAATIQPAVAESPGTHAVSAEPSESPTIARVRTTAAKAVPTKVVKPAVTATRARSGCSAVSTAKVSGSEAPYGDHPQGLQLSGGVWSSGGERLAVQRPCTTGTLENLDGTATVATLMWSTEGTTGRWWALVLCGPGKTGTQCSVQDVLDDREPIQSVTITGGDAVVVYLTRTEDVPAAGVNIRRTAIYHYHVNGLAQTSFHDEPYTP</sequence>
<dbReference type="PROSITE" id="PS51257">
    <property type="entry name" value="PROKAR_LIPOPROTEIN"/>
    <property type="match status" value="1"/>
</dbReference>
<organism evidence="2 3">
    <name type="scientific">Winogradskya humida</name>
    <dbReference type="NCBI Taxonomy" id="113566"/>
    <lineage>
        <taxon>Bacteria</taxon>
        <taxon>Bacillati</taxon>
        <taxon>Actinomycetota</taxon>
        <taxon>Actinomycetes</taxon>
        <taxon>Micromonosporales</taxon>
        <taxon>Micromonosporaceae</taxon>
        <taxon>Winogradskya</taxon>
    </lineage>
</organism>
<accession>A0ABQ3ZYS2</accession>
<dbReference type="Proteomes" id="UP000603200">
    <property type="component" value="Unassembled WGS sequence"/>
</dbReference>
<protein>
    <recommendedName>
        <fullName evidence="4">LppP/LprE lipoprotein</fullName>
    </recommendedName>
</protein>
<feature type="signal peptide" evidence="1">
    <location>
        <begin position="1"/>
        <end position="23"/>
    </location>
</feature>
<keyword evidence="3" id="KW-1185">Reference proteome</keyword>
<dbReference type="EMBL" id="BOMN01000093">
    <property type="protein sequence ID" value="GIE23619.1"/>
    <property type="molecule type" value="Genomic_DNA"/>
</dbReference>
<name>A0ABQ3ZYS2_9ACTN</name>
<feature type="chain" id="PRO_5046141338" description="LppP/LprE lipoprotein" evidence="1">
    <location>
        <begin position="24"/>
        <end position="235"/>
    </location>
</feature>
<evidence type="ECO:0000256" key="1">
    <source>
        <dbReference type="SAM" id="SignalP"/>
    </source>
</evidence>
<comment type="caution">
    <text evidence="2">The sequence shown here is derived from an EMBL/GenBank/DDBJ whole genome shotgun (WGS) entry which is preliminary data.</text>
</comment>
<gene>
    <name evidence="2" type="ORF">Ahu01nite_067210</name>
</gene>
<evidence type="ECO:0000313" key="3">
    <source>
        <dbReference type="Proteomes" id="UP000603200"/>
    </source>
</evidence>
<evidence type="ECO:0008006" key="4">
    <source>
        <dbReference type="Google" id="ProtNLM"/>
    </source>
</evidence>
<proteinExistence type="predicted"/>
<keyword evidence="1" id="KW-0732">Signal</keyword>